<sequence>MGTHAHTHELACAHTHTHVCAHIFIYINN</sequence>
<organism evidence="1 2">
    <name type="scientific">Rattus norvegicus</name>
    <name type="common">Rat</name>
    <dbReference type="NCBI Taxonomy" id="10116"/>
    <lineage>
        <taxon>Eukaryota</taxon>
        <taxon>Metazoa</taxon>
        <taxon>Chordata</taxon>
        <taxon>Craniata</taxon>
        <taxon>Vertebrata</taxon>
        <taxon>Euteleostomi</taxon>
        <taxon>Mammalia</taxon>
        <taxon>Eutheria</taxon>
        <taxon>Euarchontoglires</taxon>
        <taxon>Glires</taxon>
        <taxon>Rodentia</taxon>
        <taxon>Myomorpha</taxon>
        <taxon>Muroidea</taxon>
        <taxon>Muridae</taxon>
        <taxon>Murinae</taxon>
        <taxon>Rattus</taxon>
    </lineage>
</organism>
<reference evidence="1 2" key="1">
    <citation type="submission" date="2005-09" db="EMBL/GenBank/DDBJ databases">
        <authorList>
            <person name="Mural R.J."/>
            <person name="Li P.W."/>
            <person name="Adams M.D."/>
            <person name="Amanatides P.G."/>
            <person name="Baden-Tillson H."/>
            <person name="Barnstead M."/>
            <person name="Chin S.H."/>
            <person name="Dew I."/>
            <person name="Evans C.A."/>
            <person name="Ferriera S."/>
            <person name="Flanigan M."/>
            <person name="Fosler C."/>
            <person name="Glodek A."/>
            <person name="Gu Z."/>
            <person name="Holt R.A."/>
            <person name="Jennings D."/>
            <person name="Kraft C.L."/>
            <person name="Lu F."/>
            <person name="Nguyen T."/>
            <person name="Nusskern D.R."/>
            <person name="Pfannkoch C.M."/>
            <person name="Sitter C."/>
            <person name="Sutton G.G."/>
            <person name="Venter J.C."/>
            <person name="Wang Z."/>
            <person name="Woodage T."/>
            <person name="Zheng X.H."/>
            <person name="Zhong F."/>
        </authorList>
    </citation>
    <scope>NUCLEOTIDE SEQUENCE [LARGE SCALE GENOMIC DNA]</scope>
    <source>
        <strain>BN</strain>
        <strain evidence="2">Sprague-Dawley</strain>
    </source>
</reference>
<accession>A6J9P4</accession>
<dbReference type="EMBL" id="CH473979">
    <property type="protein sequence ID" value="EDM07840.1"/>
    <property type="molecule type" value="Genomic_DNA"/>
</dbReference>
<dbReference type="Proteomes" id="UP000234681">
    <property type="component" value="Chromosome 1"/>
</dbReference>
<evidence type="ECO:0000313" key="1">
    <source>
        <dbReference type="EMBL" id="EDM07840.1"/>
    </source>
</evidence>
<evidence type="ECO:0000313" key="2">
    <source>
        <dbReference type="Proteomes" id="UP000234681"/>
    </source>
</evidence>
<proteinExistence type="predicted"/>
<gene>
    <name evidence="1" type="ORF">rCG_54329</name>
</gene>
<protein>
    <submittedName>
        <fullName evidence="1">RCG54329</fullName>
    </submittedName>
</protein>
<name>A6J9P4_RAT</name>
<feature type="non-terminal residue" evidence="1">
    <location>
        <position position="29"/>
    </location>
</feature>
<dbReference type="AlphaFoldDB" id="A6J9P4"/>